<organism evidence="4 5">
    <name type="scientific">Paenibacillus filicis</name>
    <dbReference type="NCBI Taxonomy" id="669464"/>
    <lineage>
        <taxon>Bacteria</taxon>
        <taxon>Bacillati</taxon>
        <taxon>Bacillota</taxon>
        <taxon>Bacilli</taxon>
        <taxon>Bacillales</taxon>
        <taxon>Paenibacillaceae</taxon>
        <taxon>Paenibacillus</taxon>
    </lineage>
</organism>
<proteinExistence type="inferred from homology"/>
<accession>A0ABU9DE59</accession>
<dbReference type="PANTHER" id="PTHR22550">
    <property type="entry name" value="SPORE GERMINATION PROTEIN"/>
    <property type="match status" value="1"/>
</dbReference>
<keyword evidence="2 3" id="KW-0472">Membrane</keyword>
<feature type="transmembrane region" description="Helical" evidence="3">
    <location>
        <begin position="304"/>
        <end position="325"/>
    </location>
</feature>
<comment type="caution">
    <text evidence="4">The sequence shown here is derived from an EMBL/GenBank/DDBJ whole genome shotgun (WGS) entry which is preliminary data.</text>
</comment>
<evidence type="ECO:0000256" key="3">
    <source>
        <dbReference type="SAM" id="Phobius"/>
    </source>
</evidence>
<evidence type="ECO:0000313" key="4">
    <source>
        <dbReference type="EMBL" id="MEK8127148.1"/>
    </source>
</evidence>
<reference evidence="4 5" key="1">
    <citation type="submission" date="2024-04" db="EMBL/GenBank/DDBJ databases">
        <title>draft genome sequnece of Paenibacillus filicis.</title>
        <authorList>
            <person name="Kim D.-U."/>
        </authorList>
    </citation>
    <scope>NUCLEOTIDE SEQUENCE [LARGE SCALE GENOMIC DNA]</scope>
    <source>
        <strain evidence="4 5">KACC14197</strain>
    </source>
</reference>
<feature type="transmembrane region" description="Helical" evidence="3">
    <location>
        <begin position="430"/>
        <end position="454"/>
    </location>
</feature>
<dbReference type="Pfam" id="PF03323">
    <property type="entry name" value="GerA"/>
    <property type="match status" value="1"/>
</dbReference>
<evidence type="ECO:0000313" key="5">
    <source>
        <dbReference type="Proteomes" id="UP001469365"/>
    </source>
</evidence>
<keyword evidence="3" id="KW-1133">Transmembrane helix</keyword>
<dbReference type="PIRSF" id="PIRSF005690">
    <property type="entry name" value="GerBA"/>
    <property type="match status" value="1"/>
</dbReference>
<protein>
    <submittedName>
        <fullName evidence="4">Spore germination protein</fullName>
    </submittedName>
</protein>
<dbReference type="InterPro" id="IPR050768">
    <property type="entry name" value="UPF0353/GerABKA_families"/>
</dbReference>
<dbReference type="InterPro" id="IPR004995">
    <property type="entry name" value="Spore_Ger"/>
</dbReference>
<name>A0ABU9DE59_9BACL</name>
<comment type="similarity">
    <text evidence="1">Belongs to the GerABKA family.</text>
</comment>
<keyword evidence="3" id="KW-0812">Transmembrane</keyword>
<feature type="transmembrane region" description="Helical" evidence="3">
    <location>
        <begin position="375"/>
        <end position="396"/>
    </location>
</feature>
<keyword evidence="5" id="KW-1185">Reference proteome</keyword>
<evidence type="ECO:0000256" key="2">
    <source>
        <dbReference type="ARBA" id="ARBA00023136"/>
    </source>
</evidence>
<dbReference type="RefSeq" id="WP_341414206.1">
    <property type="nucleotide sequence ID" value="NZ_JBBPCC010000002.1"/>
</dbReference>
<sequence>MAQNVQPDRTAGGYTLCGAVNEDVLKFQTVFNKCADIHYRNVEMNGGKKGALIFLCGLVDIKSVDLNIMRQLTECRDDFLEQPGPFTADMKTKIQNQLIYASQAGWVGTFDETVEHILAGDVALLLDGLPEVLVIHERHWEKRSIEEPATEAVIRGPREGFQESLGTNISLIRRRLKTPSLKMEEVKVGRLSNTEIAIVYLEGIADKALVREVKERIGRIKIDAILESGYIEELIEDHALSPFPQVLVTERPDRVVGNLLEGKVAIIIDNTPFVLLVPGTFFELLQSPEDYYQRYFIASSIRMLRLLAVISSLLLPSLYIALTTFHHEMIPTMLLISIASARETVPFPAFVEALLMEVAFEGLREAGVRLPRPVGQAVSIVGALVIGQAAVAAGIVSSPLVIIVSMTGIASFIFPSFQLGLAFRLLRFPMMIAAAALGLYGILMLLLMLLLHMLHLRSFGVPYMTPLAPLRMEELQDVIIRANWPNMMKHIADTKEKRSGRISNPFALHRQRSQK</sequence>
<dbReference type="PANTHER" id="PTHR22550:SF5">
    <property type="entry name" value="LEUCINE ZIPPER PROTEIN 4"/>
    <property type="match status" value="1"/>
</dbReference>
<feature type="transmembrane region" description="Helical" evidence="3">
    <location>
        <begin position="402"/>
        <end position="423"/>
    </location>
</feature>
<dbReference type="EMBL" id="JBBPCC010000002">
    <property type="protein sequence ID" value="MEK8127148.1"/>
    <property type="molecule type" value="Genomic_DNA"/>
</dbReference>
<evidence type="ECO:0000256" key="1">
    <source>
        <dbReference type="ARBA" id="ARBA00005278"/>
    </source>
</evidence>
<gene>
    <name evidence="4" type="ORF">WMW72_04400</name>
</gene>
<dbReference type="Proteomes" id="UP001469365">
    <property type="component" value="Unassembled WGS sequence"/>
</dbReference>